<dbReference type="GO" id="GO:0016616">
    <property type="term" value="F:oxidoreductase activity, acting on the CH-OH group of donors, NAD or NADP as acceptor"/>
    <property type="evidence" value="ECO:0007669"/>
    <property type="project" value="InterPro"/>
</dbReference>
<protein>
    <submittedName>
        <fullName evidence="7">Lactate dehydrogenase-like 2-hydroxyacid dehydrogenase</fullName>
    </submittedName>
</protein>
<dbReference type="SUPFAM" id="SSF52283">
    <property type="entry name" value="Formate/glycerate dehydrogenase catalytic domain-like"/>
    <property type="match status" value="1"/>
</dbReference>
<dbReference type="InterPro" id="IPR006139">
    <property type="entry name" value="D-isomer_2_OHA_DH_cat_dom"/>
</dbReference>
<name>A0A2A9CP65_9ACTN</name>
<feature type="domain" description="D-isomer specific 2-hydroxyacid dehydrogenase catalytic" evidence="5">
    <location>
        <begin position="30"/>
        <end position="280"/>
    </location>
</feature>
<evidence type="ECO:0000256" key="4">
    <source>
        <dbReference type="RuleBase" id="RU003719"/>
    </source>
</evidence>
<proteinExistence type="inferred from homology"/>
<keyword evidence="2 4" id="KW-0560">Oxidoreductase</keyword>
<dbReference type="PANTHER" id="PTHR42789:SF1">
    <property type="entry name" value="D-ISOMER SPECIFIC 2-HYDROXYACID DEHYDROGENASE FAMILY PROTEIN (AFU_ORTHOLOGUE AFUA_6G10090)"/>
    <property type="match status" value="1"/>
</dbReference>
<gene>
    <name evidence="7" type="ORF">ATK74_0515</name>
</gene>
<dbReference type="GO" id="GO:0051287">
    <property type="term" value="F:NAD binding"/>
    <property type="evidence" value="ECO:0007669"/>
    <property type="project" value="InterPro"/>
</dbReference>
<feature type="domain" description="D-isomer specific 2-hydroxyacid dehydrogenase NAD-binding" evidence="6">
    <location>
        <begin position="116"/>
        <end position="252"/>
    </location>
</feature>
<evidence type="ECO:0000259" key="5">
    <source>
        <dbReference type="Pfam" id="PF00389"/>
    </source>
</evidence>
<evidence type="ECO:0000256" key="2">
    <source>
        <dbReference type="ARBA" id="ARBA00023002"/>
    </source>
</evidence>
<organism evidence="7 8">
    <name type="scientific">Propionicimonas paludicola</name>
    <dbReference type="NCBI Taxonomy" id="185243"/>
    <lineage>
        <taxon>Bacteria</taxon>
        <taxon>Bacillati</taxon>
        <taxon>Actinomycetota</taxon>
        <taxon>Actinomycetes</taxon>
        <taxon>Propionibacteriales</taxon>
        <taxon>Nocardioidaceae</taxon>
        <taxon>Propionicimonas</taxon>
    </lineage>
</organism>
<evidence type="ECO:0000256" key="1">
    <source>
        <dbReference type="ARBA" id="ARBA00005854"/>
    </source>
</evidence>
<dbReference type="RefSeq" id="WP_169923698.1">
    <property type="nucleotide sequence ID" value="NZ_PDJC01000001.1"/>
</dbReference>
<evidence type="ECO:0000259" key="6">
    <source>
        <dbReference type="Pfam" id="PF02826"/>
    </source>
</evidence>
<dbReference type="PANTHER" id="PTHR42789">
    <property type="entry name" value="D-ISOMER SPECIFIC 2-HYDROXYACID DEHYDROGENASE FAMILY PROTEIN (AFU_ORTHOLOGUE AFUA_6G10090)"/>
    <property type="match status" value="1"/>
</dbReference>
<accession>A0A2A9CP65</accession>
<comment type="similarity">
    <text evidence="1 4">Belongs to the D-isomer specific 2-hydroxyacid dehydrogenase family.</text>
</comment>
<dbReference type="InterPro" id="IPR036291">
    <property type="entry name" value="NAD(P)-bd_dom_sf"/>
</dbReference>
<dbReference type="Proteomes" id="UP000226079">
    <property type="component" value="Unassembled WGS sequence"/>
</dbReference>
<sequence length="283" mass="29990">MISPTRLAQIGELPLRPAELGRLAELAGGTLAEAGPDTEVALISTATPLTEDALARLPALRHLALCGTSYGRIDIDAIQRRGISTSNVADYSDETTAEVIFMQLVAVARGYAPVQWRAESHELFGKRLLIVGLGALGSAVAHLGLAYGMQVAHLSRSAKPEWEAKGVRRAVRPSAFGEADVVVVTGPTGAPLISADDLARLHDAILLQASGGRVIDDAAFRDWITRGHNVAIFDLAAGEDVFADYAELPRVVFPRAISGLSDESRQRLGEQVIANVEAAMGRA</sequence>
<dbReference type="Pfam" id="PF02826">
    <property type="entry name" value="2-Hacid_dh_C"/>
    <property type="match status" value="1"/>
</dbReference>
<dbReference type="InterPro" id="IPR006140">
    <property type="entry name" value="D-isomer_DH_NAD-bd"/>
</dbReference>
<dbReference type="Pfam" id="PF00389">
    <property type="entry name" value="2-Hacid_dh"/>
    <property type="match status" value="1"/>
</dbReference>
<comment type="caution">
    <text evidence="7">The sequence shown here is derived from an EMBL/GenBank/DDBJ whole genome shotgun (WGS) entry which is preliminary data.</text>
</comment>
<dbReference type="SUPFAM" id="SSF51735">
    <property type="entry name" value="NAD(P)-binding Rossmann-fold domains"/>
    <property type="match status" value="1"/>
</dbReference>
<keyword evidence="3" id="KW-0520">NAD</keyword>
<evidence type="ECO:0000313" key="8">
    <source>
        <dbReference type="Proteomes" id="UP000226079"/>
    </source>
</evidence>
<evidence type="ECO:0000256" key="3">
    <source>
        <dbReference type="ARBA" id="ARBA00023027"/>
    </source>
</evidence>
<reference evidence="7 8" key="1">
    <citation type="submission" date="2017-10" db="EMBL/GenBank/DDBJ databases">
        <title>Sequencing the genomes of 1000 actinobacteria strains.</title>
        <authorList>
            <person name="Klenk H.-P."/>
        </authorList>
    </citation>
    <scope>NUCLEOTIDE SEQUENCE [LARGE SCALE GENOMIC DNA]</scope>
    <source>
        <strain evidence="7 8">DSM 15597</strain>
    </source>
</reference>
<dbReference type="AlphaFoldDB" id="A0A2A9CP65"/>
<dbReference type="InterPro" id="IPR050857">
    <property type="entry name" value="D-2-hydroxyacid_DH"/>
</dbReference>
<dbReference type="Gene3D" id="3.40.50.720">
    <property type="entry name" value="NAD(P)-binding Rossmann-like Domain"/>
    <property type="match status" value="2"/>
</dbReference>
<keyword evidence="8" id="KW-1185">Reference proteome</keyword>
<dbReference type="EMBL" id="PDJC01000001">
    <property type="protein sequence ID" value="PFG15991.1"/>
    <property type="molecule type" value="Genomic_DNA"/>
</dbReference>
<evidence type="ECO:0000313" key="7">
    <source>
        <dbReference type="EMBL" id="PFG15991.1"/>
    </source>
</evidence>